<gene>
    <name evidence="2" type="ORF">HNP84_005797</name>
</gene>
<organism evidence="2 3">
    <name type="scientific">Thermocatellispora tengchongensis</name>
    <dbReference type="NCBI Taxonomy" id="1073253"/>
    <lineage>
        <taxon>Bacteria</taxon>
        <taxon>Bacillati</taxon>
        <taxon>Actinomycetota</taxon>
        <taxon>Actinomycetes</taxon>
        <taxon>Streptosporangiales</taxon>
        <taxon>Streptosporangiaceae</taxon>
        <taxon>Thermocatellispora</taxon>
    </lineage>
</organism>
<dbReference type="AlphaFoldDB" id="A0A840PDP0"/>
<dbReference type="GO" id="GO:0016853">
    <property type="term" value="F:isomerase activity"/>
    <property type="evidence" value="ECO:0007669"/>
    <property type="project" value="UniProtKB-KW"/>
</dbReference>
<keyword evidence="3" id="KW-1185">Reference proteome</keyword>
<protein>
    <submittedName>
        <fullName evidence="2">2-(1,2-epoxy-1,2-dihydrophenyl)acetyl-CoA isomerase</fullName>
        <ecNumber evidence="2">5.3.3.18</ecNumber>
    </submittedName>
</protein>
<dbReference type="SUPFAM" id="SSF52096">
    <property type="entry name" value="ClpP/crotonase"/>
    <property type="match status" value="1"/>
</dbReference>
<dbReference type="InterPro" id="IPR051683">
    <property type="entry name" value="Enoyl-CoA_Hydratase/Isomerase"/>
</dbReference>
<sequence>MTENLVSYRFEDGLARIVMLRGDQGNPINGAWNAAMLRALRRAKNDRARVILLSAAGRFFCVGGDLTVLAASERLPDDLDDIADALHRVVSEIQRSDAIVVCSVQGVAAGAGFPLVAAADLVVAARSASFTLGYSKVGLSVDGGTSLLVNTLGLHRVLRLALLNERVTADEAAELGLVAKVAADAELAAVTEELVRTLLAGPARAQAATKALIRQAAEADIEAALRREALALRTQAQSAEASEGTAAFVGKRRPRFGAAVDT</sequence>
<dbReference type="PANTHER" id="PTHR42964">
    <property type="entry name" value="ENOYL-COA HYDRATASE"/>
    <property type="match status" value="1"/>
</dbReference>
<comment type="caution">
    <text evidence="2">The sequence shown here is derived from an EMBL/GenBank/DDBJ whole genome shotgun (WGS) entry which is preliminary data.</text>
</comment>
<dbReference type="RefSeq" id="WP_221336861.1">
    <property type="nucleotide sequence ID" value="NZ_BAABIX010000017.1"/>
</dbReference>
<dbReference type="CDD" id="cd06558">
    <property type="entry name" value="crotonase-like"/>
    <property type="match status" value="1"/>
</dbReference>
<dbReference type="InterPro" id="IPR001753">
    <property type="entry name" value="Enoyl-CoA_hydra/iso"/>
</dbReference>
<dbReference type="InterPro" id="IPR029045">
    <property type="entry name" value="ClpP/crotonase-like_dom_sf"/>
</dbReference>
<dbReference type="Gene3D" id="3.90.226.10">
    <property type="entry name" value="2-enoyl-CoA Hydratase, Chain A, domain 1"/>
    <property type="match status" value="1"/>
</dbReference>
<comment type="similarity">
    <text evidence="1">Belongs to the enoyl-CoA hydratase/isomerase family.</text>
</comment>
<proteinExistence type="inferred from homology"/>
<dbReference type="Proteomes" id="UP000578449">
    <property type="component" value="Unassembled WGS sequence"/>
</dbReference>
<reference evidence="2 3" key="1">
    <citation type="submission" date="2020-08" db="EMBL/GenBank/DDBJ databases">
        <title>Genomic Encyclopedia of Type Strains, Phase IV (KMG-IV): sequencing the most valuable type-strain genomes for metagenomic binning, comparative biology and taxonomic classification.</title>
        <authorList>
            <person name="Goeker M."/>
        </authorList>
    </citation>
    <scope>NUCLEOTIDE SEQUENCE [LARGE SCALE GENOMIC DNA]</scope>
    <source>
        <strain evidence="2 3">DSM 45615</strain>
    </source>
</reference>
<dbReference type="PANTHER" id="PTHR42964:SF1">
    <property type="entry name" value="POLYKETIDE BIOSYNTHESIS ENOYL-COA HYDRATASE PKSH-RELATED"/>
    <property type="match status" value="1"/>
</dbReference>
<dbReference type="EC" id="5.3.3.18" evidence="2"/>
<name>A0A840PDP0_9ACTN</name>
<dbReference type="Pfam" id="PF00378">
    <property type="entry name" value="ECH_1"/>
    <property type="match status" value="1"/>
</dbReference>
<dbReference type="EMBL" id="JACHGN010000013">
    <property type="protein sequence ID" value="MBB5136053.1"/>
    <property type="molecule type" value="Genomic_DNA"/>
</dbReference>
<accession>A0A840PDP0</accession>
<evidence type="ECO:0000313" key="3">
    <source>
        <dbReference type="Proteomes" id="UP000578449"/>
    </source>
</evidence>
<keyword evidence="2" id="KW-0413">Isomerase</keyword>
<evidence type="ECO:0000256" key="1">
    <source>
        <dbReference type="ARBA" id="ARBA00005254"/>
    </source>
</evidence>
<evidence type="ECO:0000313" key="2">
    <source>
        <dbReference type="EMBL" id="MBB5136053.1"/>
    </source>
</evidence>